<feature type="domain" description="VIT" evidence="3">
    <location>
        <begin position="7"/>
        <end position="137"/>
    </location>
</feature>
<feature type="region of interest" description="Disordered" evidence="1">
    <location>
        <begin position="614"/>
        <end position="685"/>
    </location>
</feature>
<accession>A0AAD5YCE0</accession>
<organism evidence="4 5">
    <name type="scientific">Meripilus lineatus</name>
    <dbReference type="NCBI Taxonomy" id="2056292"/>
    <lineage>
        <taxon>Eukaryota</taxon>
        <taxon>Fungi</taxon>
        <taxon>Dikarya</taxon>
        <taxon>Basidiomycota</taxon>
        <taxon>Agaricomycotina</taxon>
        <taxon>Agaricomycetes</taxon>
        <taxon>Polyporales</taxon>
        <taxon>Meripilaceae</taxon>
        <taxon>Meripilus</taxon>
    </lineage>
</organism>
<feature type="compositionally biased region" description="Basic and acidic residues" evidence="1">
    <location>
        <begin position="620"/>
        <end position="636"/>
    </location>
</feature>
<dbReference type="AlphaFoldDB" id="A0AAD5YCE0"/>
<dbReference type="Pfam" id="PF13768">
    <property type="entry name" value="VWA_3"/>
    <property type="match status" value="1"/>
</dbReference>
<keyword evidence="5" id="KW-1185">Reference proteome</keyword>
<dbReference type="Pfam" id="PF08487">
    <property type="entry name" value="VIT"/>
    <property type="match status" value="1"/>
</dbReference>
<dbReference type="Proteomes" id="UP001212997">
    <property type="component" value="Unassembled WGS sequence"/>
</dbReference>
<proteinExistence type="predicted"/>
<gene>
    <name evidence="4" type="ORF">NLI96_g7056</name>
</gene>
<dbReference type="InterPro" id="IPR002035">
    <property type="entry name" value="VWF_A"/>
</dbReference>
<feature type="compositionally biased region" description="Pro residues" evidence="1">
    <location>
        <begin position="813"/>
        <end position="826"/>
    </location>
</feature>
<sequence>MTYKSFCGIVYKPKEGDIVHLPLDEVRVQAVIVDVSAKVTLSQVFLNPLKAPTFRAKYVFPVPARAAVCAFEMRTEDGRVITGVAKEKEKAAAEHKAAIRQGRMTGLVEWATDDVFTISIGAIPAEQKLTTKLTYTIDLMNDDLTDQIRFQLPMCVGMRYGSLPDTMVDASAPTSSTRVRIVVGIQTKGDIQSVTSPSHPQFLAYPFKEDDGEPSSNRMIASYESPDFLSQDFVVNVQARGLDEPRCFAENDPKHGSVSLQLTMVPKLNLPPIASQEYIFLVDRSGSMTGSRIETAKRTLVMLLRSLPASGTSFNIFSFGSHSSKMFPASSEYTQDSLTSATEHVDAMSADYGGTEIRSALESVFKSRNKHSPTAVFVLTDGEAYDIDSCLRTVTDAVSKSKADSPLRVFVLGIGESTSTAMCEGIARAGNGVCLMATTSENILGKCSKLVRASRTFILKNISIDWGVPTEAPTKSTLGFRQSPPKRDSVVLQSPSKIESIYPGLRFVVTAMIKDKEFKIPEEVVLKGKRDGHGEAIEIKVPVQLVQPTKDDDTIPLVNTLAARRIITELEDPKNESKHSPEQKKATIIRFGEEYQLASRFTSFVAVGDHISEYQKSSSKAKEKSREKEKEKEKEKKGKSHAKGGSLSQFVGNFFGSSGPGESQAPSKEEEASEEASEGDDEDWDLTTVTDSFIDPYGGPVALHSAPRGPPMMAKRRSAPMAMGFGGAPRMQRMVGGGLPTGAPPPPPAPAPMAQLDAAMYASPAPLFSLPSLAAAPSFESSKTATLSSYDPLVEADKELSSAPRGKRVPSSISPPIPTPAPPAPIVPQSTGFAFRTASRSRRGGGGGSGGDGSTETPVVRLVRLQAFNGSFALNDEFTEILGKDAVGKGKAEGVDDTIWATALAVAFFRKHLADQPELLDGLVEKATDFVSGSPLGKGIDFDALVEKAKECIV</sequence>
<feature type="region of interest" description="Disordered" evidence="1">
    <location>
        <begin position="798"/>
        <end position="826"/>
    </location>
</feature>
<name>A0AAD5YCE0_9APHY</name>
<dbReference type="Gene3D" id="3.40.50.410">
    <property type="entry name" value="von Willebrand factor, type A domain"/>
    <property type="match status" value="1"/>
</dbReference>
<dbReference type="PROSITE" id="PS50234">
    <property type="entry name" value="VWFA"/>
    <property type="match status" value="1"/>
</dbReference>
<feature type="domain" description="VWFA" evidence="2">
    <location>
        <begin position="277"/>
        <end position="462"/>
    </location>
</feature>
<dbReference type="InterPro" id="IPR013694">
    <property type="entry name" value="VIT"/>
</dbReference>
<dbReference type="PANTHER" id="PTHR45737">
    <property type="entry name" value="VON WILLEBRAND FACTOR A DOMAIN-CONTAINING PROTEIN 5A"/>
    <property type="match status" value="1"/>
</dbReference>
<feature type="compositionally biased region" description="Acidic residues" evidence="1">
    <location>
        <begin position="671"/>
        <end position="685"/>
    </location>
</feature>
<dbReference type="InterPro" id="IPR036465">
    <property type="entry name" value="vWFA_dom_sf"/>
</dbReference>
<dbReference type="SUPFAM" id="SSF53300">
    <property type="entry name" value="vWA-like"/>
    <property type="match status" value="1"/>
</dbReference>
<dbReference type="PANTHER" id="PTHR45737:SF6">
    <property type="entry name" value="VON WILLEBRAND FACTOR A DOMAIN-CONTAINING PROTEIN 5A"/>
    <property type="match status" value="1"/>
</dbReference>
<evidence type="ECO:0000313" key="5">
    <source>
        <dbReference type="Proteomes" id="UP001212997"/>
    </source>
</evidence>
<protein>
    <submittedName>
        <fullName evidence="4">Uncharacterized protein</fullName>
    </submittedName>
</protein>
<evidence type="ECO:0000259" key="2">
    <source>
        <dbReference type="PROSITE" id="PS50234"/>
    </source>
</evidence>
<evidence type="ECO:0000259" key="3">
    <source>
        <dbReference type="PROSITE" id="PS51468"/>
    </source>
</evidence>
<evidence type="ECO:0000256" key="1">
    <source>
        <dbReference type="SAM" id="MobiDB-lite"/>
    </source>
</evidence>
<dbReference type="SMART" id="SM00327">
    <property type="entry name" value="VWA"/>
    <property type="match status" value="1"/>
</dbReference>
<reference evidence="4" key="1">
    <citation type="submission" date="2022-07" db="EMBL/GenBank/DDBJ databases">
        <title>Genome Sequence of Physisporinus lineatus.</title>
        <authorList>
            <person name="Buettner E."/>
        </authorList>
    </citation>
    <scope>NUCLEOTIDE SEQUENCE</scope>
    <source>
        <strain evidence="4">VT162</strain>
    </source>
</reference>
<dbReference type="SMART" id="SM00609">
    <property type="entry name" value="VIT"/>
    <property type="match status" value="1"/>
</dbReference>
<dbReference type="EMBL" id="JANAWD010000279">
    <property type="protein sequence ID" value="KAJ3482315.1"/>
    <property type="molecule type" value="Genomic_DNA"/>
</dbReference>
<evidence type="ECO:0000313" key="4">
    <source>
        <dbReference type="EMBL" id="KAJ3482315.1"/>
    </source>
</evidence>
<dbReference type="PROSITE" id="PS51468">
    <property type="entry name" value="VIT"/>
    <property type="match status" value="1"/>
</dbReference>
<comment type="caution">
    <text evidence="4">The sequence shown here is derived from an EMBL/GenBank/DDBJ whole genome shotgun (WGS) entry which is preliminary data.</text>
</comment>